<evidence type="ECO:0000313" key="1">
    <source>
        <dbReference type="EMBL" id="KAI9907372.1"/>
    </source>
</evidence>
<evidence type="ECO:0000313" key="2">
    <source>
        <dbReference type="Proteomes" id="UP001163321"/>
    </source>
</evidence>
<name>A0ACC0VLL4_9STRA</name>
<accession>A0ACC0VLL4</accession>
<reference evidence="1 2" key="1">
    <citation type="journal article" date="2022" name="bioRxiv">
        <title>The genome of the oomycete Peronosclerospora sorghi, a cosmopolitan pathogen of maize and sorghum, is inflated with dispersed pseudogenes.</title>
        <authorList>
            <person name="Fletcher K."/>
            <person name="Martin F."/>
            <person name="Isakeit T."/>
            <person name="Cavanaugh K."/>
            <person name="Magill C."/>
            <person name="Michelmore R."/>
        </authorList>
    </citation>
    <scope>NUCLEOTIDE SEQUENCE [LARGE SCALE GENOMIC DNA]</scope>
    <source>
        <strain evidence="1">P6</strain>
    </source>
</reference>
<keyword evidence="2" id="KW-1185">Reference proteome</keyword>
<organism evidence="1 2">
    <name type="scientific">Peronosclerospora sorghi</name>
    <dbReference type="NCBI Taxonomy" id="230839"/>
    <lineage>
        <taxon>Eukaryota</taxon>
        <taxon>Sar</taxon>
        <taxon>Stramenopiles</taxon>
        <taxon>Oomycota</taxon>
        <taxon>Peronosporomycetes</taxon>
        <taxon>Peronosporales</taxon>
        <taxon>Peronosporaceae</taxon>
        <taxon>Peronosclerospora</taxon>
    </lineage>
</organism>
<protein>
    <submittedName>
        <fullName evidence="1">Uncharacterized protein</fullName>
    </submittedName>
</protein>
<gene>
    <name evidence="1" type="ORF">PsorP6_003072</name>
</gene>
<dbReference type="EMBL" id="CM047587">
    <property type="protein sequence ID" value="KAI9907372.1"/>
    <property type="molecule type" value="Genomic_DNA"/>
</dbReference>
<proteinExistence type="predicted"/>
<sequence length="107" mass="11802">MNSAEHLTYFWVSSPAYSNRHAQLLVVKGGERSKQLPVGLHAPGARVATGSTDYRVKLWDFAGMVRHVLPFREIQVEEGYPLVAVSKCTSGNRLLAVTGYSQPKVLC</sequence>
<dbReference type="Proteomes" id="UP001163321">
    <property type="component" value="Chromosome 8"/>
</dbReference>
<comment type="caution">
    <text evidence="1">The sequence shown here is derived from an EMBL/GenBank/DDBJ whole genome shotgun (WGS) entry which is preliminary data.</text>
</comment>